<organism evidence="1 2">
    <name type="scientific">Coniochaeta ligniaria NRRL 30616</name>
    <dbReference type="NCBI Taxonomy" id="1408157"/>
    <lineage>
        <taxon>Eukaryota</taxon>
        <taxon>Fungi</taxon>
        <taxon>Dikarya</taxon>
        <taxon>Ascomycota</taxon>
        <taxon>Pezizomycotina</taxon>
        <taxon>Sordariomycetes</taxon>
        <taxon>Sordariomycetidae</taxon>
        <taxon>Coniochaetales</taxon>
        <taxon>Coniochaetaceae</taxon>
        <taxon>Coniochaeta</taxon>
    </lineage>
</organism>
<dbReference type="OrthoDB" id="2504919at2759"/>
<gene>
    <name evidence="1" type="ORF">CONLIGDRAFT_628580</name>
</gene>
<dbReference type="Proteomes" id="UP000182658">
    <property type="component" value="Unassembled WGS sequence"/>
</dbReference>
<reference evidence="1 2" key="1">
    <citation type="submission" date="2016-10" db="EMBL/GenBank/DDBJ databases">
        <title>Draft genome sequence of Coniochaeta ligniaria NRRL30616, a lignocellulolytic fungus for bioabatement of inhibitors in plant biomass hydrolysates.</title>
        <authorList>
            <consortium name="DOE Joint Genome Institute"/>
            <person name="Jimenez D.J."/>
            <person name="Hector R.E."/>
            <person name="Riley R."/>
            <person name="Sun H."/>
            <person name="Grigoriev I.V."/>
            <person name="Van Elsas J.D."/>
            <person name="Nichols N.N."/>
        </authorList>
    </citation>
    <scope>NUCLEOTIDE SEQUENCE [LARGE SCALE GENOMIC DNA]</scope>
    <source>
        <strain evidence="1 2">NRRL 30616</strain>
    </source>
</reference>
<dbReference type="InParanoid" id="A0A1J7J1N2"/>
<evidence type="ECO:0000313" key="2">
    <source>
        <dbReference type="Proteomes" id="UP000182658"/>
    </source>
</evidence>
<dbReference type="EMBL" id="KV875094">
    <property type="protein sequence ID" value="OIW33670.1"/>
    <property type="molecule type" value="Genomic_DNA"/>
</dbReference>
<dbReference type="AlphaFoldDB" id="A0A1J7J1N2"/>
<protein>
    <submittedName>
        <fullName evidence="1">Uncharacterized protein</fullName>
    </submittedName>
</protein>
<dbReference type="Pfam" id="PF26639">
    <property type="entry name" value="Het-6_barrel"/>
    <property type="match status" value="1"/>
</dbReference>
<sequence>MCTNNAKAGDLVYILHGMHTPYTMRRTAGRDDEHLRLVGQCYIHGIMDGEALTLPGYEPRDIYIC</sequence>
<proteinExistence type="predicted"/>
<evidence type="ECO:0000313" key="1">
    <source>
        <dbReference type="EMBL" id="OIW33670.1"/>
    </source>
</evidence>
<accession>A0A1J7J1N2</accession>
<name>A0A1J7J1N2_9PEZI</name>
<keyword evidence="2" id="KW-1185">Reference proteome</keyword>